<evidence type="ECO:0000256" key="4">
    <source>
        <dbReference type="RuleBase" id="RU004514"/>
    </source>
</evidence>
<evidence type="ECO:0000313" key="6">
    <source>
        <dbReference type="EMBL" id="KAL1530296.1"/>
    </source>
</evidence>
<dbReference type="GO" id="GO:0030170">
    <property type="term" value="F:pyridoxal phosphate binding"/>
    <property type="evidence" value="ECO:0007669"/>
    <property type="project" value="UniProtKB-UniRule"/>
</dbReference>
<dbReference type="AlphaFoldDB" id="A0AB34KBV9"/>
<dbReference type="Proteomes" id="UP001515480">
    <property type="component" value="Unassembled WGS sequence"/>
</dbReference>
<dbReference type="HAMAP" id="MF_02087">
    <property type="entry name" value="PLP_homeostasis"/>
    <property type="match status" value="1"/>
</dbReference>
<dbReference type="PIRSF" id="PIRSF004848">
    <property type="entry name" value="YBL036c_PLPDEIII"/>
    <property type="match status" value="1"/>
</dbReference>
<comment type="similarity">
    <text evidence="2 4">Belongs to the pyridoxal phosphate-binding protein YggS/PROSC family.</text>
</comment>
<dbReference type="PANTHER" id="PTHR10146">
    <property type="entry name" value="PROLINE SYNTHETASE CO-TRANSCRIBED BACTERIAL HOMOLOG PROTEIN"/>
    <property type="match status" value="1"/>
</dbReference>
<reference evidence="6 7" key="1">
    <citation type="journal article" date="2024" name="Science">
        <title>Giant polyketide synthase enzymes in the biosynthesis of giant marine polyether toxins.</title>
        <authorList>
            <person name="Fallon T.R."/>
            <person name="Shende V.V."/>
            <person name="Wierzbicki I.H."/>
            <person name="Pendleton A.L."/>
            <person name="Watervoot N.F."/>
            <person name="Auber R.P."/>
            <person name="Gonzalez D.J."/>
            <person name="Wisecaver J.H."/>
            <person name="Moore B.S."/>
        </authorList>
    </citation>
    <scope>NUCLEOTIDE SEQUENCE [LARGE SCALE GENOMIC DNA]</scope>
    <source>
        <strain evidence="6 7">12B1</strain>
    </source>
</reference>
<dbReference type="PANTHER" id="PTHR10146:SF14">
    <property type="entry name" value="PYRIDOXAL PHOSPHATE HOMEOSTASIS PROTEIN"/>
    <property type="match status" value="1"/>
</dbReference>
<proteinExistence type="inferred from homology"/>
<dbReference type="EMBL" id="JBGBPQ010000001">
    <property type="protein sequence ID" value="KAL1530296.1"/>
    <property type="molecule type" value="Genomic_DNA"/>
</dbReference>
<comment type="function">
    <text evidence="2">Pyridoxal 5'-phosphate (PLP)-binding protein, which may be involved in intracellular homeostatic regulation of pyridoxal 5'-phosphate (PLP), the active form of vitamin B6.</text>
</comment>
<feature type="modified residue" description="N6-(pyridoxal phosphate)lysine" evidence="2 3">
    <location>
        <position position="42"/>
    </location>
</feature>
<evidence type="ECO:0000256" key="2">
    <source>
        <dbReference type="HAMAP-Rule" id="MF_03225"/>
    </source>
</evidence>
<dbReference type="FunFam" id="3.20.20.10:FF:000007">
    <property type="entry name" value="Pyridoxal phosphate homeostasis protein"/>
    <property type="match status" value="1"/>
</dbReference>
<evidence type="ECO:0000256" key="1">
    <source>
        <dbReference type="ARBA" id="ARBA00022898"/>
    </source>
</evidence>
<protein>
    <recommendedName>
        <fullName evidence="2">Pyridoxal phosphate homeostasis protein</fullName>
        <shortName evidence="2">PLP homeostasis protein</shortName>
    </recommendedName>
</protein>
<dbReference type="InterPro" id="IPR011078">
    <property type="entry name" value="PyrdxlP_homeostasis"/>
</dbReference>
<dbReference type="Gene3D" id="3.20.20.10">
    <property type="entry name" value="Alanine racemase"/>
    <property type="match status" value="1"/>
</dbReference>
<dbReference type="NCBIfam" id="TIGR00044">
    <property type="entry name" value="YggS family pyridoxal phosphate-dependent enzyme"/>
    <property type="match status" value="1"/>
</dbReference>
<dbReference type="InterPro" id="IPR001608">
    <property type="entry name" value="Ala_racemase_N"/>
</dbReference>
<evidence type="ECO:0000259" key="5">
    <source>
        <dbReference type="Pfam" id="PF01168"/>
    </source>
</evidence>
<comment type="caution">
    <text evidence="6">The sequence shown here is derived from an EMBL/GenBank/DDBJ whole genome shotgun (WGS) entry which is preliminary data.</text>
</comment>
<keyword evidence="7" id="KW-1185">Reference proteome</keyword>
<dbReference type="PROSITE" id="PS01211">
    <property type="entry name" value="UPF0001"/>
    <property type="match status" value="1"/>
</dbReference>
<gene>
    <name evidence="6" type="ORF">AB1Y20_001207</name>
</gene>
<accession>A0AB34KBV9</accession>
<sequence>MEVTPETIVANLTSVRERLAAAHAALAPDARLPAPTLIAVSKTKPTPLLQAAYDAGQRDFGENYVQEVVEKAPALPPDVRWHFIGHLQTNKVKDLVAVPNLFCVHTVDSLKLANELQKRTAALRPDRPLEVMVQVNTSAEESKSGCAPTECLALCSELVASCPLLSLRGLMCIGKYSSAEGVADEDFACLVACRQQVAAMLKLDPSTLALSMGMSHDFEVATRAGSTHVRVGSTIFGARQPKLPTA</sequence>
<dbReference type="InterPro" id="IPR029066">
    <property type="entry name" value="PLP-binding_barrel"/>
</dbReference>
<name>A0AB34KBV9_PRYPA</name>
<organism evidence="6 7">
    <name type="scientific">Prymnesium parvum</name>
    <name type="common">Toxic golden alga</name>
    <dbReference type="NCBI Taxonomy" id="97485"/>
    <lineage>
        <taxon>Eukaryota</taxon>
        <taxon>Haptista</taxon>
        <taxon>Haptophyta</taxon>
        <taxon>Prymnesiophyceae</taxon>
        <taxon>Prymnesiales</taxon>
        <taxon>Prymnesiaceae</taxon>
        <taxon>Prymnesium</taxon>
    </lineage>
</organism>
<keyword evidence="1 2" id="KW-0663">Pyridoxal phosphate</keyword>
<feature type="domain" description="Alanine racemase N-terminal" evidence="5">
    <location>
        <begin position="31"/>
        <end position="239"/>
    </location>
</feature>
<evidence type="ECO:0000313" key="7">
    <source>
        <dbReference type="Proteomes" id="UP001515480"/>
    </source>
</evidence>
<dbReference type="Pfam" id="PF01168">
    <property type="entry name" value="Ala_racemase_N"/>
    <property type="match status" value="1"/>
</dbReference>
<dbReference type="CDD" id="cd06822">
    <property type="entry name" value="PLPDE_III_YBL036c_euk"/>
    <property type="match status" value="1"/>
</dbReference>
<evidence type="ECO:0000256" key="3">
    <source>
        <dbReference type="PIRSR" id="PIRSR004848-1"/>
    </source>
</evidence>
<dbReference type="SUPFAM" id="SSF51419">
    <property type="entry name" value="PLP-binding barrel"/>
    <property type="match status" value="1"/>
</dbReference>
<comment type="cofactor">
    <cofactor evidence="3">
        <name>pyridoxal 5'-phosphate</name>
        <dbReference type="ChEBI" id="CHEBI:597326"/>
    </cofactor>
</comment>